<feature type="domain" description="Methyl-accepting transducer" evidence="4">
    <location>
        <begin position="183"/>
        <end position="419"/>
    </location>
</feature>
<proteinExistence type="predicted"/>
<feature type="transmembrane region" description="Helical" evidence="3">
    <location>
        <begin position="6"/>
        <end position="27"/>
    </location>
</feature>
<dbReference type="InterPro" id="IPR004089">
    <property type="entry name" value="MCPsignal_dom"/>
</dbReference>
<dbReference type="GO" id="GO:0016020">
    <property type="term" value="C:membrane"/>
    <property type="evidence" value="ECO:0007669"/>
    <property type="project" value="InterPro"/>
</dbReference>
<dbReference type="SUPFAM" id="SSF58104">
    <property type="entry name" value="Methyl-accepting chemotaxis protein (MCP) signaling domain"/>
    <property type="match status" value="1"/>
</dbReference>
<dbReference type="AlphaFoldDB" id="A0A9X5E0J8"/>
<protein>
    <submittedName>
        <fullName evidence="5">Chemotaxis protein</fullName>
    </submittedName>
</protein>
<keyword evidence="3" id="KW-0812">Transmembrane</keyword>
<keyword evidence="3" id="KW-1133">Transmembrane helix</keyword>
<dbReference type="OrthoDB" id="457060at2"/>
<feature type="transmembrane region" description="Helical" evidence="3">
    <location>
        <begin position="153"/>
        <end position="172"/>
    </location>
</feature>
<dbReference type="SMART" id="SM00283">
    <property type="entry name" value="MA"/>
    <property type="match status" value="1"/>
</dbReference>
<organism evidence="5 6">
    <name type="scientific">Scytonema millei VB511283</name>
    <dbReference type="NCBI Taxonomy" id="1245923"/>
    <lineage>
        <taxon>Bacteria</taxon>
        <taxon>Bacillati</taxon>
        <taxon>Cyanobacteriota</taxon>
        <taxon>Cyanophyceae</taxon>
        <taxon>Nostocales</taxon>
        <taxon>Scytonemataceae</taxon>
        <taxon>Scytonema</taxon>
    </lineage>
</organism>
<name>A0A9X5E0J8_9CYAN</name>
<gene>
    <name evidence="5" type="ORF">QH73_0000130</name>
</gene>
<dbReference type="PANTHER" id="PTHR32089:SF112">
    <property type="entry name" value="LYSOZYME-LIKE PROTEIN-RELATED"/>
    <property type="match status" value="1"/>
</dbReference>
<sequence>MKITRQLQATGIGLLIFAASNVVFVYLNTATSDSRIVNYAGIVRGGTQRLVKLELAGKKSDKLSAKLDTIVNGLRRGDRTLDLPAATEPEFIAKMKEIEKAWITLKATIAQVRKNSQYRTDLLSQSEDYFELADKTVSTAEVIAQAKVERLRMLQLVLFGMNLLILGIILWINRNIALSLQKSVGTIANTSTQIAAAISEQEQITVQQAVSVNQVSSTMDELGASSQQSAEQVEASATGARQALSLAEGGTKAVSNILEQMKLLEESVGAIATQILNLRGQTNEIGGISTLVSGIASQTNMLALNAAVEAARAGEHGKGFAVVAEEIRKLADQSKQSAEQINTLVADIQAAINATAIATERGTKTVGAGMEMTQGTATSFQGVANSIDSIFLNHQQISLNAQQQALATQQVMDTMNQLALSAQESAGGISQIKVGTQQLEMAAKNLLAMV</sequence>
<reference evidence="5 6" key="1">
    <citation type="journal article" date="2015" name="Genome Announc.">
        <title>Draft Genome Sequence of the Terrestrial Cyanobacterium Scytonema millei VB511283, Isolated from Eastern India.</title>
        <authorList>
            <person name="Sen D."/>
            <person name="Chandrababunaidu M.M."/>
            <person name="Singh D."/>
            <person name="Sanghi N."/>
            <person name="Ghorai A."/>
            <person name="Mishra G.P."/>
            <person name="Madduluri M."/>
            <person name="Adhikary S.P."/>
            <person name="Tripathy S."/>
        </authorList>
    </citation>
    <scope>NUCLEOTIDE SEQUENCE [LARGE SCALE GENOMIC DNA]</scope>
    <source>
        <strain evidence="5 6">VB511283</strain>
    </source>
</reference>
<evidence type="ECO:0000256" key="1">
    <source>
        <dbReference type="ARBA" id="ARBA00023224"/>
    </source>
</evidence>
<dbReference type="Proteomes" id="UP000031532">
    <property type="component" value="Unassembled WGS sequence"/>
</dbReference>
<evidence type="ECO:0000256" key="2">
    <source>
        <dbReference type="PROSITE-ProRule" id="PRU00284"/>
    </source>
</evidence>
<dbReference type="PANTHER" id="PTHR32089">
    <property type="entry name" value="METHYL-ACCEPTING CHEMOTAXIS PROTEIN MCPB"/>
    <property type="match status" value="1"/>
</dbReference>
<dbReference type="Pfam" id="PF00015">
    <property type="entry name" value="MCPsignal"/>
    <property type="match status" value="1"/>
</dbReference>
<evidence type="ECO:0000259" key="4">
    <source>
        <dbReference type="PROSITE" id="PS50111"/>
    </source>
</evidence>
<accession>A0A9X5E0J8</accession>
<evidence type="ECO:0000256" key="3">
    <source>
        <dbReference type="SAM" id="Phobius"/>
    </source>
</evidence>
<dbReference type="RefSeq" id="WP_039714758.1">
    <property type="nucleotide sequence ID" value="NZ_JTJC03000001.1"/>
</dbReference>
<dbReference type="Gene3D" id="1.10.287.950">
    <property type="entry name" value="Methyl-accepting chemotaxis protein"/>
    <property type="match status" value="1"/>
</dbReference>
<keyword evidence="3" id="KW-0472">Membrane</keyword>
<dbReference type="EMBL" id="JTJC03000001">
    <property type="protein sequence ID" value="NHC33084.1"/>
    <property type="molecule type" value="Genomic_DNA"/>
</dbReference>
<keyword evidence="6" id="KW-1185">Reference proteome</keyword>
<evidence type="ECO:0000313" key="6">
    <source>
        <dbReference type="Proteomes" id="UP000031532"/>
    </source>
</evidence>
<evidence type="ECO:0000313" key="5">
    <source>
        <dbReference type="EMBL" id="NHC33084.1"/>
    </source>
</evidence>
<dbReference type="PROSITE" id="PS50111">
    <property type="entry name" value="CHEMOTAXIS_TRANSDUC_2"/>
    <property type="match status" value="1"/>
</dbReference>
<dbReference type="GO" id="GO:0007165">
    <property type="term" value="P:signal transduction"/>
    <property type="evidence" value="ECO:0007669"/>
    <property type="project" value="UniProtKB-KW"/>
</dbReference>
<comment type="caution">
    <text evidence="5">The sequence shown here is derived from an EMBL/GenBank/DDBJ whole genome shotgun (WGS) entry which is preliminary data.</text>
</comment>
<keyword evidence="1 2" id="KW-0807">Transducer</keyword>